<reference evidence="13" key="1">
    <citation type="submission" date="2020-02" db="EMBL/GenBank/DDBJ databases">
        <authorList>
            <person name="Meier V. D."/>
        </authorList>
    </citation>
    <scope>NUCLEOTIDE SEQUENCE</scope>
    <source>
        <strain evidence="13">AVDCRST_MAG10</strain>
    </source>
</reference>
<evidence type="ECO:0000256" key="8">
    <source>
        <dbReference type="ARBA" id="ARBA00023125"/>
    </source>
</evidence>
<feature type="binding site" evidence="11">
    <location>
        <position position="67"/>
    </location>
    <ligand>
        <name>[4Fe-4S] cluster</name>
        <dbReference type="ChEBI" id="CHEBI:49883"/>
    </ligand>
</feature>
<protein>
    <recommendedName>
        <fullName evidence="11">Transcriptional regulator WhiB</fullName>
    </recommendedName>
</protein>
<dbReference type="GO" id="GO:0003677">
    <property type="term" value="F:DNA binding"/>
    <property type="evidence" value="ECO:0007669"/>
    <property type="project" value="UniProtKB-UniRule"/>
</dbReference>
<organism evidence="13">
    <name type="scientific">uncultured Acidimicrobiales bacterium</name>
    <dbReference type="NCBI Taxonomy" id="310071"/>
    <lineage>
        <taxon>Bacteria</taxon>
        <taxon>Bacillati</taxon>
        <taxon>Actinomycetota</taxon>
        <taxon>Acidimicrobiia</taxon>
        <taxon>Acidimicrobiales</taxon>
        <taxon>environmental samples</taxon>
    </lineage>
</organism>
<accession>A0A6J4H058</accession>
<dbReference type="GO" id="GO:0047134">
    <property type="term" value="F:protein-disulfide reductase [NAD(P)H] activity"/>
    <property type="evidence" value="ECO:0007669"/>
    <property type="project" value="TreeGrafter"/>
</dbReference>
<keyword evidence="4 11" id="KW-0479">Metal-binding</keyword>
<dbReference type="InterPro" id="IPR034768">
    <property type="entry name" value="4FE4S_WBL"/>
</dbReference>
<dbReference type="PANTHER" id="PTHR38839">
    <property type="entry name" value="TRANSCRIPTIONAL REGULATOR WHID-RELATED"/>
    <property type="match status" value="1"/>
</dbReference>
<dbReference type="GO" id="GO:0005737">
    <property type="term" value="C:cytoplasm"/>
    <property type="evidence" value="ECO:0007669"/>
    <property type="project" value="UniProtKB-SubCell"/>
</dbReference>
<evidence type="ECO:0000256" key="6">
    <source>
        <dbReference type="ARBA" id="ARBA00023014"/>
    </source>
</evidence>
<evidence type="ECO:0000256" key="2">
    <source>
        <dbReference type="ARBA" id="ARBA00006597"/>
    </source>
</evidence>
<feature type="binding site" evidence="11">
    <location>
        <position position="35"/>
    </location>
    <ligand>
        <name>[4Fe-4S] cluster</name>
        <dbReference type="ChEBI" id="CHEBI:49883"/>
    </ligand>
</feature>
<evidence type="ECO:0000313" key="13">
    <source>
        <dbReference type="EMBL" id="CAA9209374.1"/>
    </source>
</evidence>
<dbReference type="HAMAP" id="MF_01479">
    <property type="entry name" value="WhiB"/>
    <property type="match status" value="1"/>
</dbReference>
<sequence length="185" mass="20081">MNGAAAARWVDALDEFTAALAAVPRPGPWARRGACRDTPTWVFFPARGDSLAAAKGVCARCVVRPQCAAFAMEAPGLKGLWGGLTERERRELRAGDGAAPPVRTRRPSRAPAGTLLTKLTEVALSPGRWARVARYRSPETAFSMASLLRTGRHRTPPGRWQFEARTDERGGSELYAQLVAQERVA</sequence>
<keyword evidence="7 11" id="KW-0805">Transcription regulation</keyword>
<comment type="function">
    <text evidence="11">Acts as a transcriptional regulator. Probably redox-responsive. The apo- but not holo-form probably binds DNA.</text>
</comment>
<dbReference type="GO" id="GO:0045454">
    <property type="term" value="P:cell redox homeostasis"/>
    <property type="evidence" value="ECO:0007669"/>
    <property type="project" value="TreeGrafter"/>
</dbReference>
<keyword evidence="11" id="KW-0963">Cytoplasm</keyword>
<evidence type="ECO:0000256" key="10">
    <source>
        <dbReference type="ARBA" id="ARBA00023163"/>
    </source>
</evidence>
<keyword evidence="10 11" id="KW-0804">Transcription</keyword>
<evidence type="ECO:0000256" key="3">
    <source>
        <dbReference type="ARBA" id="ARBA00022485"/>
    </source>
</evidence>
<evidence type="ECO:0000256" key="7">
    <source>
        <dbReference type="ARBA" id="ARBA00023015"/>
    </source>
</evidence>
<comment type="cofactor">
    <cofactor evidence="11">
        <name>[4Fe-4S] cluster</name>
        <dbReference type="ChEBI" id="CHEBI:49883"/>
    </cofactor>
    <text evidence="11">Binds 1 [4Fe-4S] cluster per subunit. Following nitrosylation of the [4Fe-4S] cluster binds 1 [4Fe-8(NO)] cluster per subunit.</text>
</comment>
<evidence type="ECO:0000256" key="5">
    <source>
        <dbReference type="ARBA" id="ARBA00023004"/>
    </source>
</evidence>
<evidence type="ECO:0000256" key="11">
    <source>
        <dbReference type="HAMAP-Rule" id="MF_01479"/>
    </source>
</evidence>
<dbReference type="Pfam" id="PF02467">
    <property type="entry name" value="Whib"/>
    <property type="match status" value="1"/>
</dbReference>
<comment type="subcellular location">
    <subcellularLocation>
        <location evidence="1 11">Cytoplasm</location>
    </subcellularLocation>
</comment>
<name>A0A6J4H058_9ACTN</name>
<evidence type="ECO:0000256" key="4">
    <source>
        <dbReference type="ARBA" id="ARBA00022723"/>
    </source>
</evidence>
<keyword evidence="9 11" id="KW-1015">Disulfide bond</keyword>
<keyword evidence="6 11" id="KW-0411">Iron-sulfur</keyword>
<comment type="PTM">
    <text evidence="11">Upon Fe-S cluster removal intramolecular disulfide bonds are formed.</text>
</comment>
<comment type="similarity">
    <text evidence="2 11">Belongs to the WhiB family.</text>
</comment>
<feature type="binding site" evidence="11">
    <location>
        <position position="58"/>
    </location>
    <ligand>
        <name>[4Fe-4S] cluster</name>
        <dbReference type="ChEBI" id="CHEBI:49883"/>
    </ligand>
</feature>
<dbReference type="InterPro" id="IPR003482">
    <property type="entry name" value="Whib"/>
</dbReference>
<feature type="binding site" evidence="11">
    <location>
        <position position="61"/>
    </location>
    <ligand>
        <name>[4Fe-4S] cluster</name>
        <dbReference type="ChEBI" id="CHEBI:49883"/>
    </ligand>
</feature>
<dbReference type="EMBL" id="CADCTB010000002">
    <property type="protein sequence ID" value="CAA9209374.1"/>
    <property type="molecule type" value="Genomic_DNA"/>
</dbReference>
<keyword evidence="5 11" id="KW-0408">Iron</keyword>
<dbReference type="GO" id="GO:0051539">
    <property type="term" value="F:4 iron, 4 sulfur cluster binding"/>
    <property type="evidence" value="ECO:0007669"/>
    <property type="project" value="UniProtKB-UniRule"/>
</dbReference>
<comment type="PTM">
    <text evidence="11">The Fe-S cluster can be nitrosylated by nitric oxide (NO).</text>
</comment>
<keyword evidence="8 11" id="KW-0238">DNA-binding</keyword>
<dbReference type="PROSITE" id="PS51674">
    <property type="entry name" value="4FE4S_WBL"/>
    <property type="match status" value="1"/>
</dbReference>
<keyword evidence="3 11" id="KW-0004">4Fe-4S</keyword>
<feature type="domain" description="4Fe-4S Wbl-type" evidence="12">
    <location>
        <begin position="34"/>
        <end position="91"/>
    </location>
</feature>
<dbReference type="GO" id="GO:0035731">
    <property type="term" value="F:dinitrosyl-iron complex binding"/>
    <property type="evidence" value="ECO:0007669"/>
    <property type="project" value="UniProtKB-UniRule"/>
</dbReference>
<dbReference type="GO" id="GO:0046872">
    <property type="term" value="F:metal ion binding"/>
    <property type="evidence" value="ECO:0007669"/>
    <property type="project" value="UniProtKB-KW"/>
</dbReference>
<evidence type="ECO:0000259" key="12">
    <source>
        <dbReference type="PROSITE" id="PS51674"/>
    </source>
</evidence>
<dbReference type="GO" id="GO:0045892">
    <property type="term" value="P:negative regulation of DNA-templated transcription"/>
    <property type="evidence" value="ECO:0007669"/>
    <property type="project" value="TreeGrafter"/>
</dbReference>
<gene>
    <name evidence="11" type="primary">whiB</name>
    <name evidence="13" type="ORF">AVDCRST_MAG10-23</name>
</gene>
<evidence type="ECO:0000256" key="1">
    <source>
        <dbReference type="ARBA" id="ARBA00004496"/>
    </source>
</evidence>
<evidence type="ECO:0000256" key="9">
    <source>
        <dbReference type="ARBA" id="ARBA00023157"/>
    </source>
</evidence>
<proteinExistence type="inferred from homology"/>
<dbReference type="AlphaFoldDB" id="A0A6J4H058"/>